<evidence type="ECO:0000313" key="7">
    <source>
        <dbReference type="Proteomes" id="UP000192726"/>
    </source>
</evidence>
<dbReference type="KEGG" id="sgv:B1H19_05380"/>
<dbReference type="PROSITE" id="PS51898">
    <property type="entry name" value="TYR_RECOMBINASE"/>
    <property type="match status" value="1"/>
</dbReference>
<dbReference type="InterPro" id="IPR050090">
    <property type="entry name" value="Tyrosine_recombinase_XerCD"/>
</dbReference>
<dbReference type="SUPFAM" id="SSF56349">
    <property type="entry name" value="DNA breaking-rejoining enzymes"/>
    <property type="match status" value="1"/>
</dbReference>
<keyword evidence="4" id="KW-0233">DNA recombination</keyword>
<name>A0A1V0U1Z7_9ACTN</name>
<dbReference type="Pfam" id="PF00589">
    <property type="entry name" value="Phage_integrase"/>
    <property type="match status" value="1"/>
</dbReference>
<keyword evidence="3" id="KW-0238">DNA-binding</keyword>
<dbReference type="GO" id="GO:0006310">
    <property type="term" value="P:DNA recombination"/>
    <property type="evidence" value="ECO:0007669"/>
    <property type="project" value="UniProtKB-KW"/>
</dbReference>
<evidence type="ECO:0000256" key="3">
    <source>
        <dbReference type="ARBA" id="ARBA00023125"/>
    </source>
</evidence>
<dbReference type="GO" id="GO:0015074">
    <property type="term" value="P:DNA integration"/>
    <property type="evidence" value="ECO:0007669"/>
    <property type="project" value="UniProtKB-KW"/>
</dbReference>
<dbReference type="Proteomes" id="UP000192726">
    <property type="component" value="Chromosome"/>
</dbReference>
<evidence type="ECO:0000256" key="2">
    <source>
        <dbReference type="ARBA" id="ARBA00022908"/>
    </source>
</evidence>
<reference evidence="6 7" key="1">
    <citation type="submission" date="2017-04" db="EMBL/GenBank/DDBJ databases">
        <title>Complete Genome Sequence of Streptomyces gilvosporeus F607, a Capable Producer of Natamycin.</title>
        <authorList>
            <person name="Zong G."/>
            <person name="Zhong C."/>
            <person name="Fu J."/>
            <person name="Qin R."/>
            <person name="Cao G."/>
        </authorList>
    </citation>
    <scope>NUCLEOTIDE SEQUENCE [LARGE SCALE GENOMIC DNA]</scope>
    <source>
        <strain evidence="6 7">F607</strain>
    </source>
</reference>
<dbReference type="GO" id="GO:0003677">
    <property type="term" value="F:DNA binding"/>
    <property type="evidence" value="ECO:0007669"/>
    <property type="project" value="UniProtKB-KW"/>
</dbReference>
<sequence length="498" mass="56349">MTLKVEAPTDELIEAVVIRHRTSLKLTATPDLGFDALGVLQRAGIAERQQFILGPDGSYDLHLNRFLRELSEWGVPSSNGIDGYSSDIMLVCRFLHEARGGKTIWEIDGQDLRAYKRARLHAEDPDDRVGAGTWNRSVAALDKWVLWSLDAGLLTAEPFRYVDKNVMTPQGPKQVRVNAEAEPTSRSAGSIRFLSYEDYLLWRDVGLRGYLPEGGRDPKWRGRHGDRNGLFADLVVSTGMRLGEASSVLVPEVPPLAQGIGDFHLSPAVTKRGVARTVFSRRRVLRELHHHLAFERDELVQRQRAAGAYEGWEDPLLVRRSNRQAMIVDGRTRAWTYSDIGIEDRIRLLSVDARGRVGGPLWLWLGEDGQPLKRSTWQSAFRRANERCAKFGIEYEVHPHTLRHTFAVHMLGLLLRQTVRAMGMSEDRRFTLAQIKRLLIGNPMRKLQLLLGHAHEETVYQYLDVLDEAQEIVLAALAEWDEQASVLDRIKVPAEAGR</sequence>
<dbReference type="EMBL" id="CP020569">
    <property type="protein sequence ID" value="ARF59244.1"/>
    <property type="molecule type" value="Genomic_DNA"/>
</dbReference>
<dbReference type="AlphaFoldDB" id="A0A1V0U1Z7"/>
<dbReference type="OrthoDB" id="4020134at2"/>
<protein>
    <submittedName>
        <fullName evidence="6">Recombinase XerD</fullName>
    </submittedName>
</protein>
<evidence type="ECO:0000256" key="1">
    <source>
        <dbReference type="ARBA" id="ARBA00008857"/>
    </source>
</evidence>
<dbReference type="STRING" id="553510.B1H19_05380"/>
<accession>A0A1V0U1Z7</accession>
<gene>
    <name evidence="6" type="ORF">B1H19_05380</name>
</gene>
<feature type="domain" description="Tyr recombinase" evidence="5">
    <location>
        <begin position="189"/>
        <end position="475"/>
    </location>
</feature>
<dbReference type="InterPro" id="IPR013762">
    <property type="entry name" value="Integrase-like_cat_sf"/>
</dbReference>
<dbReference type="InterPro" id="IPR002104">
    <property type="entry name" value="Integrase_catalytic"/>
</dbReference>
<dbReference type="InterPro" id="IPR004107">
    <property type="entry name" value="Integrase_SAM-like_N"/>
</dbReference>
<dbReference type="PANTHER" id="PTHR30349:SF64">
    <property type="entry name" value="PROPHAGE INTEGRASE INTD-RELATED"/>
    <property type="match status" value="1"/>
</dbReference>
<organism evidence="6 7">
    <name type="scientific">Streptomyces gilvosporeus</name>
    <dbReference type="NCBI Taxonomy" id="553510"/>
    <lineage>
        <taxon>Bacteria</taxon>
        <taxon>Bacillati</taxon>
        <taxon>Actinomycetota</taxon>
        <taxon>Actinomycetes</taxon>
        <taxon>Kitasatosporales</taxon>
        <taxon>Streptomycetaceae</taxon>
        <taxon>Streptomyces</taxon>
    </lineage>
</organism>
<evidence type="ECO:0000313" key="6">
    <source>
        <dbReference type="EMBL" id="ARF59244.1"/>
    </source>
</evidence>
<dbReference type="PANTHER" id="PTHR30349">
    <property type="entry name" value="PHAGE INTEGRASE-RELATED"/>
    <property type="match status" value="1"/>
</dbReference>
<evidence type="ECO:0000256" key="4">
    <source>
        <dbReference type="ARBA" id="ARBA00023172"/>
    </source>
</evidence>
<dbReference type="Pfam" id="PF02899">
    <property type="entry name" value="Phage_int_SAM_1"/>
    <property type="match status" value="1"/>
</dbReference>
<dbReference type="Gene3D" id="1.10.443.10">
    <property type="entry name" value="Intergrase catalytic core"/>
    <property type="match status" value="1"/>
</dbReference>
<keyword evidence="2" id="KW-0229">DNA integration</keyword>
<proteinExistence type="inferred from homology"/>
<dbReference type="InterPro" id="IPR010998">
    <property type="entry name" value="Integrase_recombinase_N"/>
</dbReference>
<comment type="similarity">
    <text evidence="1">Belongs to the 'phage' integrase family.</text>
</comment>
<dbReference type="InterPro" id="IPR011010">
    <property type="entry name" value="DNA_brk_join_enz"/>
</dbReference>
<keyword evidence="7" id="KW-1185">Reference proteome</keyword>
<dbReference type="Gene3D" id="1.10.150.130">
    <property type="match status" value="1"/>
</dbReference>
<evidence type="ECO:0000259" key="5">
    <source>
        <dbReference type="PROSITE" id="PS51898"/>
    </source>
</evidence>